<dbReference type="EMBL" id="AEYP01100985">
    <property type="status" value="NOT_ANNOTATED_CDS"/>
    <property type="molecule type" value="Genomic_DNA"/>
</dbReference>
<dbReference type="HOGENOM" id="CLU_2468475_0_0_1"/>
<dbReference type="EMBL" id="AEYP01100988">
    <property type="status" value="NOT_ANNOTATED_CDS"/>
    <property type="molecule type" value="Genomic_DNA"/>
</dbReference>
<dbReference type="EMBL" id="AEYP01100989">
    <property type="status" value="NOT_ANNOTATED_CDS"/>
    <property type="molecule type" value="Genomic_DNA"/>
</dbReference>
<sequence length="88" mass="9732">MPGSEDDLVAGAPLHSPEWSEERFRVDRKKLEAMLQAAAEGKGKSGEDFFQKVSCFVLLPLSDNSGEVSVSQWLHSRPMKAPLPYEGK</sequence>
<dbReference type="EMBL" id="AEYP01100982">
    <property type="status" value="NOT_ANNOTATED_CDS"/>
    <property type="molecule type" value="Genomic_DNA"/>
</dbReference>
<dbReference type="InterPro" id="IPR047549">
    <property type="entry name" value="BICC1_KH-I_rpt1"/>
</dbReference>
<organism evidence="2">
    <name type="scientific">Mustela putorius furo</name>
    <name type="common">European domestic ferret</name>
    <name type="synonym">Mustela furo</name>
    <dbReference type="NCBI Taxonomy" id="9669"/>
    <lineage>
        <taxon>Eukaryota</taxon>
        <taxon>Metazoa</taxon>
        <taxon>Chordata</taxon>
        <taxon>Craniata</taxon>
        <taxon>Vertebrata</taxon>
        <taxon>Euteleostomi</taxon>
        <taxon>Mammalia</taxon>
        <taxon>Eutheria</taxon>
        <taxon>Laurasiatheria</taxon>
        <taxon>Carnivora</taxon>
        <taxon>Caniformia</taxon>
        <taxon>Musteloidea</taxon>
        <taxon>Mustelidae</taxon>
        <taxon>Mustelinae</taxon>
        <taxon>Mustela</taxon>
    </lineage>
</organism>
<dbReference type="GeneTree" id="ENSGT00930000152500"/>
<dbReference type="EMBL" id="AEYP01100990">
    <property type="status" value="NOT_ANNOTATED_CDS"/>
    <property type="molecule type" value="Genomic_DNA"/>
</dbReference>
<evidence type="ECO:0000313" key="2">
    <source>
        <dbReference type="Ensembl" id="ENSMPUP00000010348.1"/>
    </source>
</evidence>
<dbReference type="EMBL" id="AEYP01100984">
    <property type="status" value="NOT_ANNOTATED_CDS"/>
    <property type="molecule type" value="Genomic_DNA"/>
</dbReference>
<dbReference type="Pfam" id="PF24234">
    <property type="entry name" value="KH_BICC1_1st"/>
    <property type="match status" value="1"/>
</dbReference>
<dbReference type="EMBL" id="AEYP01100991">
    <property type="status" value="NOT_ANNOTATED_CDS"/>
    <property type="molecule type" value="Genomic_DNA"/>
</dbReference>
<dbReference type="STRING" id="9669.ENSMPUP00000010348"/>
<feature type="domain" description="BICC1 first type I KH" evidence="1">
    <location>
        <begin position="22"/>
        <end position="54"/>
    </location>
</feature>
<proteinExistence type="predicted"/>
<dbReference type="Ensembl" id="ENSMPUT00000010514.1">
    <property type="protein sequence ID" value="ENSMPUP00000010348.1"/>
    <property type="gene ID" value="ENSMPUG00000010423.1"/>
</dbReference>
<protein>
    <recommendedName>
        <fullName evidence="1">BICC1 first type I KH domain-containing protein</fullName>
    </recommendedName>
</protein>
<reference evidence="2" key="1">
    <citation type="submission" date="2024-06" db="UniProtKB">
        <authorList>
            <consortium name="Ensembl"/>
        </authorList>
    </citation>
    <scope>IDENTIFICATION</scope>
</reference>
<dbReference type="EMBL" id="AEYP01100987">
    <property type="status" value="NOT_ANNOTATED_CDS"/>
    <property type="molecule type" value="Genomic_DNA"/>
</dbReference>
<name>M3YG91_MUSPF</name>
<dbReference type="AlphaFoldDB" id="M3YG91"/>
<dbReference type="EMBL" id="AEYP01100986">
    <property type="status" value="NOT_ANNOTATED_CDS"/>
    <property type="molecule type" value="Genomic_DNA"/>
</dbReference>
<dbReference type="EMBL" id="AEYP01100983">
    <property type="status" value="NOT_ANNOTATED_CDS"/>
    <property type="molecule type" value="Genomic_DNA"/>
</dbReference>
<accession>M3YG91</accession>
<evidence type="ECO:0000259" key="1">
    <source>
        <dbReference type="Pfam" id="PF24234"/>
    </source>
</evidence>
<dbReference type="InParanoid" id="M3YG91"/>